<dbReference type="EMBL" id="JACJLU010000008">
    <property type="protein sequence ID" value="MBM6831780.1"/>
    <property type="molecule type" value="Genomic_DNA"/>
</dbReference>
<accession>A0ABS2FQG4</accession>
<reference evidence="1 2" key="1">
    <citation type="journal article" date="2021" name="Sci. Rep.">
        <title>The distribution of antibiotic resistance genes in chicken gut microbiota commensals.</title>
        <authorList>
            <person name="Juricova H."/>
            <person name="Matiasovicova J."/>
            <person name="Kubasova T."/>
            <person name="Cejkova D."/>
            <person name="Rychlik I."/>
        </authorList>
    </citation>
    <scope>NUCLEOTIDE SEQUENCE [LARGE SCALE GENOMIC DNA]</scope>
    <source>
        <strain evidence="1 2">An423</strain>
    </source>
</reference>
<gene>
    <name evidence="1" type="ORF">H5982_06625</name>
</gene>
<evidence type="ECO:0000313" key="2">
    <source>
        <dbReference type="Proteomes" id="UP000775500"/>
    </source>
</evidence>
<protein>
    <recommendedName>
        <fullName evidence="3">PIN domain-containing protein</fullName>
    </recommendedName>
</protein>
<organism evidence="1 2">
    <name type="scientific">Faecalicoccus acidiformans</name>
    <dbReference type="NCBI Taxonomy" id="915173"/>
    <lineage>
        <taxon>Bacteria</taxon>
        <taxon>Bacillati</taxon>
        <taxon>Bacillota</taxon>
        <taxon>Erysipelotrichia</taxon>
        <taxon>Erysipelotrichales</taxon>
        <taxon>Erysipelotrichaceae</taxon>
        <taxon>Faecalicoccus</taxon>
    </lineage>
</organism>
<dbReference type="RefSeq" id="WP_204685997.1">
    <property type="nucleotide sequence ID" value="NZ_JACJLU010000008.1"/>
</dbReference>
<dbReference type="Gene3D" id="3.40.50.1010">
    <property type="entry name" value="5'-nuclease"/>
    <property type="match status" value="1"/>
</dbReference>
<sequence length="501" mass="58403">MEYILLDTNLLIYREGERPLENNVQTLSRLLMDSNIYKLCVHPLSIKELKKYKNEKEKKTILSKIGAYNILESPPIMSDDFDNRCGKHKNNHDLVDNSLLYAVYRNCVSYFITNDKGIIKKSEKIGLRNQVLTIDEGIEILYKEEKNSLISSVPFIEKKPVYSLNLNDHFFDSLRQDYYHFDFWFNKKARQQEKALVTYKSDGTLGALLMYKIEDESEDYDSFDLPFQRGKRVKIQTFKVTDNGKLIGEAFIKNVLGFALNQNIDEIYVTIFEKQERLIELLLEYGFKFFTYKNTKRENGRIEKESVYVKSMNFVQGGYPLINIKNQDIYLIPIQDRFAQMLFPDAFENYQLSFDDVIGKSTYGIGIKKAYLSGSKIKGIKKDDILVFYISQTKKSIACVGVVDDAFRSQELNGYQLFKEVVSRRTVYDDKIVEDSYNRNNLTIMFKYYLGLKRHISLNEAIEKKIIKGPPQSIQAISQDSFRKIIELSGDSNQILFNTAY</sequence>
<evidence type="ECO:0000313" key="1">
    <source>
        <dbReference type="EMBL" id="MBM6831780.1"/>
    </source>
</evidence>
<proteinExistence type="predicted"/>
<keyword evidence="2" id="KW-1185">Reference proteome</keyword>
<comment type="caution">
    <text evidence="1">The sequence shown here is derived from an EMBL/GenBank/DDBJ whole genome shotgun (WGS) entry which is preliminary data.</text>
</comment>
<dbReference type="Gene3D" id="3.40.630.30">
    <property type="match status" value="1"/>
</dbReference>
<evidence type="ECO:0008006" key="3">
    <source>
        <dbReference type="Google" id="ProtNLM"/>
    </source>
</evidence>
<dbReference type="InterPro" id="IPR029060">
    <property type="entry name" value="PIN-like_dom_sf"/>
</dbReference>
<name>A0ABS2FQG4_9FIRM</name>
<dbReference type="SUPFAM" id="SSF88723">
    <property type="entry name" value="PIN domain-like"/>
    <property type="match status" value="1"/>
</dbReference>
<dbReference type="Proteomes" id="UP000775500">
    <property type="component" value="Unassembled WGS sequence"/>
</dbReference>